<reference evidence="11 12" key="1">
    <citation type="submission" date="2021-06" db="EMBL/GenBank/DDBJ databases">
        <authorList>
            <person name="Sun Q."/>
            <person name="Li D."/>
        </authorList>
    </citation>
    <scope>NUCLEOTIDE SEQUENCE [LARGE SCALE GENOMIC DNA]</scope>
    <source>
        <strain evidence="11 12">MSJ-2</strain>
    </source>
</reference>
<evidence type="ECO:0000313" key="11">
    <source>
        <dbReference type="EMBL" id="MBU5628127.1"/>
    </source>
</evidence>
<keyword evidence="5" id="KW-0813">Transport</keyword>
<comment type="similarity">
    <text evidence="3">Belongs to the PstS family.</text>
</comment>
<feature type="signal peptide" evidence="9">
    <location>
        <begin position="1"/>
        <end position="24"/>
    </location>
</feature>
<keyword evidence="5" id="KW-0592">Phosphate transport</keyword>
<comment type="subcellular location">
    <subcellularLocation>
        <location evidence="2">Cell membrane</location>
        <topology evidence="2">Lipid-anchor</topology>
    </subcellularLocation>
</comment>
<evidence type="ECO:0000256" key="1">
    <source>
        <dbReference type="ARBA" id="ARBA00002841"/>
    </source>
</evidence>
<organism evidence="11 12">
    <name type="scientific">Dysosmobacter acutus</name>
    <dbReference type="NCBI Taxonomy" id="2841504"/>
    <lineage>
        <taxon>Bacteria</taxon>
        <taxon>Bacillati</taxon>
        <taxon>Bacillota</taxon>
        <taxon>Clostridia</taxon>
        <taxon>Eubacteriales</taxon>
        <taxon>Oscillospiraceae</taxon>
        <taxon>Dysosmobacter</taxon>
    </lineage>
</organism>
<comment type="subunit">
    <text evidence="4">The complex is composed of two ATP-binding proteins (PstB), two transmembrane proteins (PstC and PstA) and a solute-binding protein (PstS).</text>
</comment>
<evidence type="ECO:0000256" key="4">
    <source>
        <dbReference type="ARBA" id="ARBA00011529"/>
    </source>
</evidence>
<gene>
    <name evidence="11" type="ORF">KQI82_14535</name>
</gene>
<evidence type="ECO:0000256" key="7">
    <source>
        <dbReference type="ARBA" id="ARBA00023139"/>
    </source>
</evidence>
<dbReference type="InterPro" id="IPR024370">
    <property type="entry name" value="PBP_domain"/>
</dbReference>
<comment type="function">
    <text evidence="1">Part of the ABC transporter complex PstSACB involved in phosphate import.</text>
</comment>
<dbReference type="PANTHER" id="PTHR30570:SF1">
    <property type="entry name" value="PHOSPHATE-BINDING PROTEIN PSTS"/>
    <property type="match status" value="1"/>
</dbReference>
<dbReference type="Proteomes" id="UP000787672">
    <property type="component" value="Unassembled WGS sequence"/>
</dbReference>
<evidence type="ECO:0000256" key="3">
    <source>
        <dbReference type="ARBA" id="ARBA00008725"/>
    </source>
</evidence>
<evidence type="ECO:0000256" key="6">
    <source>
        <dbReference type="ARBA" id="ARBA00022729"/>
    </source>
</evidence>
<evidence type="ECO:0000256" key="2">
    <source>
        <dbReference type="ARBA" id="ARBA00004193"/>
    </source>
</evidence>
<dbReference type="RefSeq" id="WP_216633413.1">
    <property type="nucleotide sequence ID" value="NZ_JAHLQN010000001.1"/>
</dbReference>
<feature type="domain" description="PBP" evidence="10">
    <location>
        <begin position="54"/>
        <end position="276"/>
    </location>
</feature>
<dbReference type="InterPro" id="IPR050811">
    <property type="entry name" value="Phosphate_ABC_transporter"/>
</dbReference>
<evidence type="ECO:0000256" key="8">
    <source>
        <dbReference type="ARBA" id="ARBA00023288"/>
    </source>
</evidence>
<keyword evidence="12" id="KW-1185">Reference proteome</keyword>
<sequence length="311" mass="34074">MRKHAAKHTLAAWLTAVLCLSACAGPSSPSASGQEPDDAPESFIFTRENFPRLDGSTSTAPMAEAVCAVLLGESREAVSDLVRFSKTTNAYYNLMEGNADLLIVGEPNADILAEKERTGFQWEQTPFATDAFVFVVNEENPVDSITVEEARRIYTGEITNWRELGGEDQAIVPFQRNSEAGSQALMEKLVMKGTPMMEPPTGYVVGTMGQLMEAVKSYDGSPGAIGYSVYYYAEEMKMAQGLKLLALEGVEPNPETIRGETYPLRNPKYVVIPADAEEDAPNRVLYNWLIGKEGQRLVAQEGYVSILEARP</sequence>
<keyword evidence="7" id="KW-0564">Palmitate</keyword>
<proteinExistence type="inferred from homology"/>
<evidence type="ECO:0000259" key="10">
    <source>
        <dbReference type="Pfam" id="PF12849"/>
    </source>
</evidence>
<evidence type="ECO:0000256" key="9">
    <source>
        <dbReference type="SAM" id="SignalP"/>
    </source>
</evidence>
<keyword evidence="8" id="KW-0449">Lipoprotein</keyword>
<evidence type="ECO:0000313" key="12">
    <source>
        <dbReference type="Proteomes" id="UP000787672"/>
    </source>
</evidence>
<name>A0ABS6FCX5_9FIRM</name>
<dbReference type="PANTHER" id="PTHR30570">
    <property type="entry name" value="PERIPLASMIC PHOSPHATE BINDING COMPONENT OF PHOSPHATE ABC TRANSPORTER"/>
    <property type="match status" value="1"/>
</dbReference>
<protein>
    <submittedName>
        <fullName evidence="11">Substrate-binding domain-containing protein</fullName>
    </submittedName>
</protein>
<feature type="chain" id="PRO_5046584337" evidence="9">
    <location>
        <begin position="25"/>
        <end position="311"/>
    </location>
</feature>
<dbReference type="EMBL" id="JAHLQN010000001">
    <property type="protein sequence ID" value="MBU5628127.1"/>
    <property type="molecule type" value="Genomic_DNA"/>
</dbReference>
<accession>A0ABS6FCX5</accession>
<comment type="caution">
    <text evidence="11">The sequence shown here is derived from an EMBL/GenBank/DDBJ whole genome shotgun (WGS) entry which is preliminary data.</text>
</comment>
<keyword evidence="6 9" id="KW-0732">Signal</keyword>
<dbReference type="Pfam" id="PF12849">
    <property type="entry name" value="PBP_like_2"/>
    <property type="match status" value="1"/>
</dbReference>
<evidence type="ECO:0000256" key="5">
    <source>
        <dbReference type="ARBA" id="ARBA00022592"/>
    </source>
</evidence>